<feature type="signal peptide" evidence="1">
    <location>
        <begin position="1"/>
        <end position="19"/>
    </location>
</feature>
<dbReference type="InterPro" id="IPR003172">
    <property type="entry name" value="ML_dom"/>
</dbReference>
<feature type="chain" id="PRO_5005327409" evidence="1">
    <location>
        <begin position="20"/>
        <end position="179"/>
    </location>
</feature>
<dbReference type="Pfam" id="PF02221">
    <property type="entry name" value="E1_DerP2_DerF2"/>
    <property type="match status" value="1"/>
</dbReference>
<dbReference type="PANTHER" id="PTHR35573">
    <property type="entry name" value="PROTEIN CBG22129"/>
    <property type="match status" value="1"/>
</dbReference>
<dbReference type="SUPFAM" id="SSF81296">
    <property type="entry name" value="E set domains"/>
    <property type="match status" value="1"/>
</dbReference>
<evidence type="ECO:0000313" key="4">
    <source>
        <dbReference type="WBParaSite" id="SSTP_0000423300.1"/>
    </source>
</evidence>
<dbReference type="WBParaSite" id="TCONS_00005321.p1">
    <property type="protein sequence ID" value="TCONS_00005321.p1"/>
    <property type="gene ID" value="XLOC_003637"/>
</dbReference>
<evidence type="ECO:0000313" key="3">
    <source>
        <dbReference type="Proteomes" id="UP000035681"/>
    </source>
</evidence>
<dbReference type="Gene3D" id="2.60.40.770">
    <property type="match status" value="1"/>
</dbReference>
<keyword evidence="3" id="KW-1185">Reference proteome</keyword>
<sequence length="179" mass="20022">MLYKFIALLLIASIQYSTGCETFPNGTDTKLNWFECPDSGNIVFHTLTTVDSSNHKEYPIKLKEPVFVEINLDNNGNTYSSLRLDLELYQWGGWQGCSWHQIPTFGLLSNLDACSNGVPCPIAPGKNQNLKITIDFTKFDSIISLLKNDAPYQLSFKLTDRTSGNTSCTIVQARSLTNQ</sequence>
<dbReference type="PANTHER" id="PTHR35573:SF1">
    <property type="entry name" value="ML DOMAIN-CONTAINING PROTEIN"/>
    <property type="match status" value="1"/>
</dbReference>
<reference evidence="4" key="1">
    <citation type="submission" date="2015-08" db="UniProtKB">
        <authorList>
            <consortium name="WormBaseParasite"/>
        </authorList>
    </citation>
    <scope>IDENTIFICATION</scope>
</reference>
<keyword evidence="1" id="KW-0732">Signal</keyword>
<dbReference type="WBParaSite" id="SSTP_0000423300.1">
    <property type="protein sequence ID" value="SSTP_0000423300.1"/>
    <property type="gene ID" value="SSTP_0000423300"/>
</dbReference>
<evidence type="ECO:0000259" key="2">
    <source>
        <dbReference type="Pfam" id="PF02221"/>
    </source>
</evidence>
<dbReference type="InterPro" id="IPR014756">
    <property type="entry name" value="Ig_E-set"/>
</dbReference>
<dbReference type="AlphaFoldDB" id="A0A0K0E416"/>
<feature type="domain" description="MD-2-related lipid-recognition" evidence="2">
    <location>
        <begin position="32"/>
        <end position="173"/>
    </location>
</feature>
<proteinExistence type="predicted"/>
<name>A0A0K0E416_STRER</name>
<protein>
    <submittedName>
        <fullName evidence="4 5">ML domain-containing protein</fullName>
    </submittedName>
</protein>
<organism evidence="4">
    <name type="scientific">Strongyloides stercoralis</name>
    <name type="common">Threadworm</name>
    <dbReference type="NCBI Taxonomy" id="6248"/>
    <lineage>
        <taxon>Eukaryota</taxon>
        <taxon>Metazoa</taxon>
        <taxon>Ecdysozoa</taxon>
        <taxon>Nematoda</taxon>
        <taxon>Chromadorea</taxon>
        <taxon>Rhabditida</taxon>
        <taxon>Tylenchina</taxon>
        <taxon>Panagrolaimomorpha</taxon>
        <taxon>Strongyloidoidea</taxon>
        <taxon>Strongyloididae</taxon>
        <taxon>Strongyloides</taxon>
    </lineage>
</organism>
<evidence type="ECO:0000256" key="1">
    <source>
        <dbReference type="SAM" id="SignalP"/>
    </source>
</evidence>
<accession>A0A0K0E416</accession>
<dbReference type="Proteomes" id="UP000035681">
    <property type="component" value="Unplaced"/>
</dbReference>
<evidence type="ECO:0000313" key="5">
    <source>
        <dbReference type="WBParaSite" id="TCONS_00005321.p1"/>
    </source>
</evidence>